<organism evidence="2 3">
    <name type="scientific">Xanthomonas graminis pv. graminis</name>
    <dbReference type="NCBI Taxonomy" id="134874"/>
    <lineage>
        <taxon>Bacteria</taxon>
        <taxon>Pseudomonadati</taxon>
        <taxon>Pseudomonadota</taxon>
        <taxon>Gammaproteobacteria</taxon>
        <taxon>Lysobacterales</taxon>
        <taxon>Lysobacteraceae</taxon>
        <taxon>Xanthomonas</taxon>
        <taxon>Xanthomonas translucens group</taxon>
        <taxon>Xanthomonas graminis</taxon>
    </lineage>
</organism>
<feature type="transmembrane region" description="Helical" evidence="1">
    <location>
        <begin position="33"/>
        <end position="51"/>
    </location>
</feature>
<evidence type="ECO:0000313" key="2">
    <source>
        <dbReference type="EMBL" id="SBV89092.1"/>
    </source>
</evidence>
<proteinExistence type="predicted"/>
<keyword evidence="1" id="KW-1133">Transmembrane helix</keyword>
<name>A0A1M4L7P0_9XANT</name>
<sequence>MVIQIMFQFMAQCLAVVLLRRQAQRPRDAFSMPLYPWPLWVSVAGWLYILATSQGRHLLAAVVALCVGTALFFIQARRQGTWPWAAR</sequence>
<reference evidence="3" key="1">
    <citation type="submission" date="2016-07" db="EMBL/GenBank/DDBJ databases">
        <authorList>
            <person name="Florea S."/>
            <person name="Webb J.S."/>
            <person name="Jaromczyk J."/>
            <person name="Schardl C.L."/>
        </authorList>
    </citation>
    <scope>NUCLEOTIDE SEQUENCE [LARGE SCALE GENOMIC DNA]</scope>
</reference>
<accession>A0A1M4L7P0</accession>
<evidence type="ECO:0000313" key="3">
    <source>
        <dbReference type="Proteomes" id="UP000184997"/>
    </source>
</evidence>
<evidence type="ECO:0000256" key="1">
    <source>
        <dbReference type="SAM" id="Phobius"/>
    </source>
</evidence>
<dbReference type="EMBL" id="FLUK01000246">
    <property type="protein sequence ID" value="SBV89092.1"/>
    <property type="molecule type" value="Genomic_DNA"/>
</dbReference>
<feature type="transmembrane region" description="Helical" evidence="1">
    <location>
        <begin position="58"/>
        <end position="76"/>
    </location>
</feature>
<protein>
    <submittedName>
        <fullName evidence="2">Amino acid permease</fullName>
    </submittedName>
</protein>
<dbReference type="Proteomes" id="UP000184997">
    <property type="component" value="Unassembled WGS sequence"/>
</dbReference>
<keyword evidence="1" id="KW-0472">Membrane</keyword>
<keyword evidence="1" id="KW-0812">Transmembrane</keyword>
<dbReference type="AlphaFoldDB" id="A0A1M4L7P0"/>
<gene>
    <name evidence="2" type="ORF">XTGNCPPB3709_3048</name>
</gene>
<dbReference type="Gene3D" id="1.20.1740.10">
    <property type="entry name" value="Amino acid/polyamine transporter I"/>
    <property type="match status" value="1"/>
</dbReference>